<evidence type="ECO:0000313" key="1">
    <source>
        <dbReference type="EMBL" id="KAI3800730.1"/>
    </source>
</evidence>
<dbReference type="Proteomes" id="UP001056120">
    <property type="component" value="Linkage Group LG10"/>
</dbReference>
<gene>
    <name evidence="1" type="ORF">L1987_28824</name>
</gene>
<organism evidence="1 2">
    <name type="scientific">Smallanthus sonchifolius</name>
    <dbReference type="NCBI Taxonomy" id="185202"/>
    <lineage>
        <taxon>Eukaryota</taxon>
        <taxon>Viridiplantae</taxon>
        <taxon>Streptophyta</taxon>
        <taxon>Embryophyta</taxon>
        <taxon>Tracheophyta</taxon>
        <taxon>Spermatophyta</taxon>
        <taxon>Magnoliopsida</taxon>
        <taxon>eudicotyledons</taxon>
        <taxon>Gunneridae</taxon>
        <taxon>Pentapetalae</taxon>
        <taxon>asterids</taxon>
        <taxon>campanulids</taxon>
        <taxon>Asterales</taxon>
        <taxon>Asteraceae</taxon>
        <taxon>Asteroideae</taxon>
        <taxon>Heliantheae alliance</taxon>
        <taxon>Millerieae</taxon>
        <taxon>Smallanthus</taxon>
    </lineage>
</organism>
<sequence>MHQPGIEPGSIPWQGTVRFNLDPFNEHNDPDLWESLERAHLKDVIRRNPLGLDAEVSEAGENFSVGQRQLLSLSRALLRRSKILVLDEATAAVDVRTDALIQKTIREEFKSCTMIIIAHRLNTIIDCDRILLLDAGAANAQYLCDLAFGAEGDKAEKAAIDGQRRWLASTRWAAAVQFALASSLTSSQNDLVQMEIEDDNSILKKTKDAVVNFQGVLKGEHDKDIDESLERAQVPRERWWSALYKVVDGLSVMGKLGRNKLQLSDYGVKDELIDWDHVQMLDVIWVAIHAIGDKANDLVLDMYKSVASTNGKRDRRFRIEHAQHLTLGSAVKFGEQGIAASVQPDHLLDDADSAVKKIGIERAQKGSYLFQSLVAGNALVAFGSDWPVADINPLNSIKTAIKRIPPGWDKAWNSAERMKLTDALNAHTISAARACFLDEDIGSLSTGKIADFVILTTSTWDNLAQETTSVAATYVGGVQAYP</sequence>
<reference evidence="1 2" key="2">
    <citation type="journal article" date="2022" name="Mol. Ecol. Resour.">
        <title>The genomes of chicory, endive, great burdock and yacon provide insights into Asteraceae paleo-polyploidization history and plant inulin production.</title>
        <authorList>
            <person name="Fan W."/>
            <person name="Wang S."/>
            <person name="Wang H."/>
            <person name="Wang A."/>
            <person name="Jiang F."/>
            <person name="Liu H."/>
            <person name="Zhao H."/>
            <person name="Xu D."/>
            <person name="Zhang Y."/>
        </authorList>
    </citation>
    <scope>NUCLEOTIDE SEQUENCE [LARGE SCALE GENOMIC DNA]</scope>
    <source>
        <strain evidence="2">cv. Yunnan</strain>
        <tissue evidence="1">Leaves</tissue>
    </source>
</reference>
<proteinExistence type="predicted"/>
<dbReference type="EMBL" id="CM042027">
    <property type="protein sequence ID" value="KAI3800730.1"/>
    <property type="molecule type" value="Genomic_DNA"/>
</dbReference>
<comment type="caution">
    <text evidence="1">The sequence shown here is derived from an EMBL/GenBank/DDBJ whole genome shotgun (WGS) entry which is preliminary data.</text>
</comment>
<evidence type="ECO:0000313" key="2">
    <source>
        <dbReference type="Proteomes" id="UP001056120"/>
    </source>
</evidence>
<keyword evidence="2" id="KW-1185">Reference proteome</keyword>
<protein>
    <submittedName>
        <fullName evidence="1">Uncharacterized protein</fullName>
    </submittedName>
</protein>
<name>A0ACB9HYA4_9ASTR</name>
<reference evidence="2" key="1">
    <citation type="journal article" date="2022" name="Mol. Ecol. Resour.">
        <title>The genomes of chicory, endive, great burdock and yacon provide insights into Asteraceae palaeo-polyploidization history and plant inulin production.</title>
        <authorList>
            <person name="Fan W."/>
            <person name="Wang S."/>
            <person name="Wang H."/>
            <person name="Wang A."/>
            <person name="Jiang F."/>
            <person name="Liu H."/>
            <person name="Zhao H."/>
            <person name="Xu D."/>
            <person name="Zhang Y."/>
        </authorList>
    </citation>
    <scope>NUCLEOTIDE SEQUENCE [LARGE SCALE GENOMIC DNA]</scope>
    <source>
        <strain evidence="2">cv. Yunnan</strain>
    </source>
</reference>
<accession>A0ACB9HYA4</accession>